<sequence>IEGDYVETKKTNLIFDVKGLLHPNDRKICFLRFYPHPEGDRIKDGIRYKKVYNLDERYSLLREFHPDYLFYSKELDLETQGVYNNDIKKIYSPRDSLKELSEKKSLSNVENCSKTLCELFIDKGNLSKDSVGITGSVMIGLNKEDSDIDIIIYGTKTSLKFQEKLIDLIAEPNQLRKYNPEEYKSHYIWRVGGSDISFKEFMRSEQRKLHQGKFHGNDFFIRYIKSPNDWKGKFYDYQYKNCGRIKAKGLIIDSKDSIFTPCSYKIKTLKILEKESTLEKINLKKILEINSFRARFCEHAKEGETVLVEGKLEKVLFKNELEYFRIILTDQTKDKMLIVN</sequence>
<accession>A0A0F9HFB8</accession>
<evidence type="ECO:0000313" key="2">
    <source>
        <dbReference type="EMBL" id="KKL80370.1"/>
    </source>
</evidence>
<feature type="domain" description="Polymerase nucleotidyl transferase" evidence="1">
    <location>
        <begin position="120"/>
        <end position="178"/>
    </location>
</feature>
<name>A0A0F9HFB8_9ZZZZ</name>
<proteinExistence type="predicted"/>
<comment type="caution">
    <text evidence="2">The sequence shown here is derived from an EMBL/GenBank/DDBJ whole genome shotgun (WGS) entry which is preliminary data.</text>
</comment>
<feature type="non-terminal residue" evidence="2">
    <location>
        <position position="1"/>
    </location>
</feature>
<reference evidence="2" key="1">
    <citation type="journal article" date="2015" name="Nature">
        <title>Complex archaea that bridge the gap between prokaryotes and eukaryotes.</title>
        <authorList>
            <person name="Spang A."/>
            <person name="Saw J.H."/>
            <person name="Jorgensen S.L."/>
            <person name="Zaremba-Niedzwiedzka K."/>
            <person name="Martijn J."/>
            <person name="Lind A.E."/>
            <person name="van Eijk R."/>
            <person name="Schleper C."/>
            <person name="Guy L."/>
            <person name="Ettema T.J."/>
        </authorList>
    </citation>
    <scope>NUCLEOTIDE SEQUENCE</scope>
</reference>
<organism evidence="2">
    <name type="scientific">marine sediment metagenome</name>
    <dbReference type="NCBI Taxonomy" id="412755"/>
    <lineage>
        <taxon>unclassified sequences</taxon>
        <taxon>metagenomes</taxon>
        <taxon>ecological metagenomes</taxon>
    </lineage>
</organism>
<protein>
    <recommendedName>
        <fullName evidence="1">Polymerase nucleotidyl transferase domain-containing protein</fullName>
    </recommendedName>
</protein>
<dbReference type="InterPro" id="IPR043519">
    <property type="entry name" value="NT_sf"/>
</dbReference>
<dbReference type="InterPro" id="IPR002934">
    <property type="entry name" value="Polymerase_NTP_transf_dom"/>
</dbReference>
<dbReference type="GO" id="GO:0016779">
    <property type="term" value="F:nucleotidyltransferase activity"/>
    <property type="evidence" value="ECO:0007669"/>
    <property type="project" value="InterPro"/>
</dbReference>
<dbReference type="EMBL" id="LAZR01022872">
    <property type="protein sequence ID" value="KKL80370.1"/>
    <property type="molecule type" value="Genomic_DNA"/>
</dbReference>
<dbReference type="Pfam" id="PF01909">
    <property type="entry name" value="NTP_transf_2"/>
    <property type="match status" value="1"/>
</dbReference>
<evidence type="ECO:0000259" key="1">
    <source>
        <dbReference type="Pfam" id="PF01909"/>
    </source>
</evidence>
<gene>
    <name evidence="2" type="ORF">LCGC14_2005450</name>
</gene>
<dbReference type="AlphaFoldDB" id="A0A0F9HFB8"/>
<dbReference type="SUPFAM" id="SSF81301">
    <property type="entry name" value="Nucleotidyltransferase"/>
    <property type="match status" value="1"/>
</dbReference>